<gene>
    <name evidence="1" type="ORF">NPIL_272231</name>
</gene>
<dbReference type="EMBL" id="BMAW01083362">
    <property type="protein sequence ID" value="GFU33429.1"/>
    <property type="molecule type" value="Genomic_DNA"/>
</dbReference>
<dbReference type="PANTHER" id="PTHR46060:SF1">
    <property type="entry name" value="MARINER MOS1 TRANSPOSASE-LIKE PROTEIN"/>
    <property type="match status" value="1"/>
</dbReference>
<keyword evidence="2" id="KW-1185">Reference proteome</keyword>
<proteinExistence type="predicted"/>
<dbReference type="InterPro" id="IPR052709">
    <property type="entry name" value="Transposase-MT_Hybrid"/>
</dbReference>
<dbReference type="GO" id="GO:0003676">
    <property type="term" value="F:nucleic acid binding"/>
    <property type="evidence" value="ECO:0007669"/>
    <property type="project" value="InterPro"/>
</dbReference>
<name>A0A8X6UHG4_NEPPI</name>
<evidence type="ECO:0000313" key="2">
    <source>
        <dbReference type="Proteomes" id="UP000887013"/>
    </source>
</evidence>
<reference evidence="1" key="1">
    <citation type="submission" date="2020-08" db="EMBL/GenBank/DDBJ databases">
        <title>Multicomponent nature underlies the extraordinary mechanical properties of spider dragline silk.</title>
        <authorList>
            <person name="Kono N."/>
            <person name="Nakamura H."/>
            <person name="Mori M."/>
            <person name="Yoshida Y."/>
            <person name="Ohtoshi R."/>
            <person name="Malay A.D."/>
            <person name="Moran D.A.P."/>
            <person name="Tomita M."/>
            <person name="Numata K."/>
            <person name="Arakawa K."/>
        </authorList>
    </citation>
    <scope>NUCLEOTIDE SEQUENCE</scope>
</reference>
<organism evidence="1 2">
    <name type="scientific">Nephila pilipes</name>
    <name type="common">Giant wood spider</name>
    <name type="synonym">Nephila maculata</name>
    <dbReference type="NCBI Taxonomy" id="299642"/>
    <lineage>
        <taxon>Eukaryota</taxon>
        <taxon>Metazoa</taxon>
        <taxon>Ecdysozoa</taxon>
        <taxon>Arthropoda</taxon>
        <taxon>Chelicerata</taxon>
        <taxon>Arachnida</taxon>
        <taxon>Araneae</taxon>
        <taxon>Araneomorphae</taxon>
        <taxon>Entelegynae</taxon>
        <taxon>Araneoidea</taxon>
        <taxon>Nephilidae</taxon>
        <taxon>Nephila</taxon>
    </lineage>
</organism>
<dbReference type="Proteomes" id="UP000887013">
    <property type="component" value="Unassembled WGS sequence"/>
</dbReference>
<dbReference type="PANTHER" id="PTHR46060">
    <property type="entry name" value="MARINER MOS1 TRANSPOSASE-LIKE PROTEIN"/>
    <property type="match status" value="1"/>
</dbReference>
<evidence type="ECO:0000313" key="1">
    <source>
        <dbReference type="EMBL" id="GFU33429.1"/>
    </source>
</evidence>
<sequence>MSVFMHHLMWYNEMRNQLLSRIIAADEIWGHHFDPATKSMSMEWRHPSSPGPKRVYLFVKQWVPKYLIEEQKIHRMSVSMHHLMWYNEMRNQLLSRIIAADEIWGHHFDPATKSMSMEWRHPSSPGPKRVYL</sequence>
<comment type="caution">
    <text evidence="1">The sequence shown here is derived from an EMBL/GenBank/DDBJ whole genome shotgun (WGS) entry which is preliminary data.</text>
</comment>
<dbReference type="Gene3D" id="3.30.420.10">
    <property type="entry name" value="Ribonuclease H-like superfamily/Ribonuclease H"/>
    <property type="match status" value="1"/>
</dbReference>
<protein>
    <submittedName>
        <fullName evidence="1">Uncharacterized protein</fullName>
    </submittedName>
</protein>
<dbReference type="InterPro" id="IPR036397">
    <property type="entry name" value="RNaseH_sf"/>
</dbReference>
<dbReference type="OrthoDB" id="6433953at2759"/>
<accession>A0A8X6UHG4</accession>
<dbReference type="AlphaFoldDB" id="A0A8X6UHG4"/>